<dbReference type="InterPro" id="IPR039426">
    <property type="entry name" value="TonB-dep_rcpt-like"/>
</dbReference>
<feature type="chain" id="PRO_5047268669" evidence="9">
    <location>
        <begin position="24"/>
        <end position="639"/>
    </location>
</feature>
<dbReference type="Pfam" id="PF07715">
    <property type="entry name" value="Plug"/>
    <property type="match status" value="1"/>
</dbReference>
<evidence type="ECO:0000256" key="5">
    <source>
        <dbReference type="ARBA" id="ARBA00022729"/>
    </source>
</evidence>
<evidence type="ECO:0000256" key="4">
    <source>
        <dbReference type="ARBA" id="ARBA00022692"/>
    </source>
</evidence>
<evidence type="ECO:0000256" key="2">
    <source>
        <dbReference type="ARBA" id="ARBA00022448"/>
    </source>
</evidence>
<name>A0ABX0X7Q6_9BACT</name>
<keyword evidence="2 8" id="KW-0813">Transport</keyword>
<dbReference type="EMBL" id="JAATJH010000001">
    <property type="protein sequence ID" value="NJC24903.1"/>
    <property type="molecule type" value="Genomic_DNA"/>
</dbReference>
<dbReference type="InterPro" id="IPR037066">
    <property type="entry name" value="Plug_dom_sf"/>
</dbReference>
<evidence type="ECO:0000256" key="3">
    <source>
        <dbReference type="ARBA" id="ARBA00022452"/>
    </source>
</evidence>
<organism evidence="11 12">
    <name type="scientific">Neolewinella antarctica</name>
    <dbReference type="NCBI Taxonomy" id="442734"/>
    <lineage>
        <taxon>Bacteria</taxon>
        <taxon>Pseudomonadati</taxon>
        <taxon>Bacteroidota</taxon>
        <taxon>Saprospiria</taxon>
        <taxon>Saprospirales</taxon>
        <taxon>Lewinellaceae</taxon>
        <taxon>Neolewinella</taxon>
    </lineage>
</organism>
<dbReference type="Gene3D" id="2.40.170.20">
    <property type="entry name" value="TonB-dependent receptor, beta-barrel domain"/>
    <property type="match status" value="1"/>
</dbReference>
<feature type="signal peptide" evidence="9">
    <location>
        <begin position="1"/>
        <end position="23"/>
    </location>
</feature>
<evidence type="ECO:0000259" key="10">
    <source>
        <dbReference type="Pfam" id="PF07715"/>
    </source>
</evidence>
<gene>
    <name evidence="11" type="ORF">GGR27_000384</name>
</gene>
<proteinExistence type="inferred from homology"/>
<dbReference type="Proteomes" id="UP000770785">
    <property type="component" value="Unassembled WGS sequence"/>
</dbReference>
<dbReference type="PROSITE" id="PS51257">
    <property type="entry name" value="PROKAR_LIPOPROTEIN"/>
    <property type="match status" value="1"/>
</dbReference>
<keyword evidence="4 8" id="KW-0812">Transmembrane</keyword>
<comment type="similarity">
    <text evidence="8">Belongs to the TonB-dependent receptor family.</text>
</comment>
<evidence type="ECO:0000256" key="9">
    <source>
        <dbReference type="SAM" id="SignalP"/>
    </source>
</evidence>
<evidence type="ECO:0000256" key="7">
    <source>
        <dbReference type="ARBA" id="ARBA00023237"/>
    </source>
</evidence>
<dbReference type="RefSeq" id="WP_168035700.1">
    <property type="nucleotide sequence ID" value="NZ_JAATJH010000001.1"/>
</dbReference>
<keyword evidence="5 9" id="KW-0732">Signal</keyword>
<evidence type="ECO:0000256" key="8">
    <source>
        <dbReference type="PROSITE-ProRule" id="PRU01360"/>
    </source>
</evidence>
<keyword evidence="11" id="KW-0675">Receptor</keyword>
<protein>
    <submittedName>
        <fullName evidence="11">Iron complex outermembrane receptor protein</fullName>
    </submittedName>
</protein>
<dbReference type="PANTHER" id="PTHR30069:SF29">
    <property type="entry name" value="HEMOGLOBIN AND HEMOGLOBIN-HAPTOGLOBIN-BINDING PROTEIN 1-RELATED"/>
    <property type="match status" value="1"/>
</dbReference>
<dbReference type="Gene3D" id="2.170.130.10">
    <property type="entry name" value="TonB-dependent receptor, plug domain"/>
    <property type="match status" value="1"/>
</dbReference>
<dbReference type="InterPro" id="IPR012910">
    <property type="entry name" value="Plug_dom"/>
</dbReference>
<keyword evidence="12" id="KW-1185">Reference proteome</keyword>
<accession>A0ABX0X7Q6</accession>
<feature type="domain" description="TonB-dependent receptor plug" evidence="10">
    <location>
        <begin position="46"/>
        <end position="150"/>
    </location>
</feature>
<keyword evidence="7 8" id="KW-0998">Cell outer membrane</keyword>
<dbReference type="SUPFAM" id="SSF56935">
    <property type="entry name" value="Porins"/>
    <property type="match status" value="1"/>
</dbReference>
<dbReference type="PROSITE" id="PS52016">
    <property type="entry name" value="TONB_DEPENDENT_REC_3"/>
    <property type="match status" value="1"/>
</dbReference>
<sequence>MTRFTTLSLIGFLACFATTLLTAQGRVDTVVTLPAMEVRTTSVRQSDVGAQTVSWTAEALQKLPVTTAGELLEALTGTFVKNYGAGSLATTSVRGGSAGHTLVLWNGLPVHSPMLGLLDLSLLPLEGASSVSFTPGGNSSLWGSGALGGVIGVNNAANFDRRKEVTAGLDIGSFGLVERRIHVGLGNDTWQSDTRLSRLTATNDFPYTPAPTVAELRQSNAAQEHTLLTQNLYWRPGTDQQLSFHFWHQRNARQIPPTNVQTRSAARQDDSADRLVVAYRNEGGRIKWGGKVAAFSESLEYYDEASGLVAPSGFNTLLADATADYVPRRSDHRFMIGTTASRTTARADGYREETPTEQRTALFGGWQYQGSRLSTRLSLRGEIVDGRTIPVIPAFGFSYSLRPDLWVEGKVGRNYRLPTLNDRFWKPGGNPALLAEEGWAEELTVRYARQTDQWDVSAGLTAFYRNTNNWVLWSPNPEFGYWAASNLSRVLSRGLEPRLNIGYRHEALNLQLTAGYDYVRSTNEVAISLPRIEEGEQLIYVPEHQGRVAVTASWRDWQVSYRHRYVGAMMGVNGPIDSYAVGDARIHRAHKLFGLAANLFFNLRNAWNTDYLIIDRRPMPGRHFRAGLTFSFFQPKISP</sequence>
<dbReference type="PANTHER" id="PTHR30069">
    <property type="entry name" value="TONB-DEPENDENT OUTER MEMBRANE RECEPTOR"/>
    <property type="match status" value="1"/>
</dbReference>
<keyword evidence="6 8" id="KW-0472">Membrane</keyword>
<comment type="subcellular location">
    <subcellularLocation>
        <location evidence="1 8">Cell outer membrane</location>
        <topology evidence="1 8">Multi-pass membrane protein</topology>
    </subcellularLocation>
</comment>
<dbReference type="InterPro" id="IPR036942">
    <property type="entry name" value="Beta-barrel_TonB_sf"/>
</dbReference>
<keyword evidence="3 8" id="KW-1134">Transmembrane beta strand</keyword>
<evidence type="ECO:0000313" key="11">
    <source>
        <dbReference type="EMBL" id="NJC24903.1"/>
    </source>
</evidence>
<comment type="caution">
    <text evidence="11">The sequence shown here is derived from an EMBL/GenBank/DDBJ whole genome shotgun (WGS) entry which is preliminary data.</text>
</comment>
<evidence type="ECO:0000256" key="1">
    <source>
        <dbReference type="ARBA" id="ARBA00004571"/>
    </source>
</evidence>
<evidence type="ECO:0000313" key="12">
    <source>
        <dbReference type="Proteomes" id="UP000770785"/>
    </source>
</evidence>
<evidence type="ECO:0000256" key="6">
    <source>
        <dbReference type="ARBA" id="ARBA00023136"/>
    </source>
</evidence>
<reference evidence="11 12" key="1">
    <citation type="submission" date="2020-03" db="EMBL/GenBank/DDBJ databases">
        <title>Genomic Encyclopedia of Type Strains, Phase IV (KMG-IV): sequencing the most valuable type-strain genomes for metagenomic binning, comparative biology and taxonomic classification.</title>
        <authorList>
            <person name="Goeker M."/>
        </authorList>
    </citation>
    <scope>NUCLEOTIDE SEQUENCE [LARGE SCALE GENOMIC DNA]</scope>
    <source>
        <strain evidence="11 12">DSM 105096</strain>
    </source>
</reference>